<dbReference type="InterPro" id="IPR001387">
    <property type="entry name" value="Cro/C1-type_HTH"/>
</dbReference>
<organism evidence="2 3">
    <name type="scientific">Providencia sneebia DSM 19967</name>
    <dbReference type="NCBI Taxonomy" id="1141660"/>
    <lineage>
        <taxon>Bacteria</taxon>
        <taxon>Pseudomonadati</taxon>
        <taxon>Pseudomonadota</taxon>
        <taxon>Gammaproteobacteria</taxon>
        <taxon>Enterobacterales</taxon>
        <taxon>Morganellaceae</taxon>
        <taxon>Providencia</taxon>
    </lineage>
</organism>
<dbReference type="SMART" id="SM00530">
    <property type="entry name" value="HTH_XRE"/>
    <property type="match status" value="1"/>
</dbReference>
<reference evidence="2 3" key="1">
    <citation type="journal article" date="2012" name="BMC Genomics">
        <title>Comparative genomics of bacteria in the genus Providencia isolated from wild Drosophila melanogaster.</title>
        <authorList>
            <person name="Galac M.R."/>
            <person name="Lazzaro B.P."/>
        </authorList>
    </citation>
    <scope>NUCLEOTIDE SEQUENCE [LARGE SCALE GENOMIC DNA]</scope>
    <source>
        <strain evidence="2 3">DSM 19967</strain>
    </source>
</reference>
<sequence length="151" mass="17541">MLYFVAFSRKIAPTWEEKMQGNNDIKNDNLSLKNNNSIIISSDNQLQKNIFSKAIGREIARLRKSKSLSGRELSLLLNISQQQISRYENAICNISIDNLMTVLVLLDISWNDFFQCVFTRIRENENKDIFKRYAKVITPSLVQTNYDIAMK</sequence>
<dbReference type="SUPFAM" id="SSF47413">
    <property type="entry name" value="lambda repressor-like DNA-binding domains"/>
    <property type="match status" value="1"/>
</dbReference>
<feature type="domain" description="HTH cro/C1-type" evidence="1">
    <location>
        <begin position="59"/>
        <end position="113"/>
    </location>
</feature>
<name>K8WLN4_9GAMM</name>
<protein>
    <submittedName>
        <fullName evidence="2">Fimbrial operon regulator</fullName>
    </submittedName>
</protein>
<proteinExistence type="predicted"/>
<dbReference type="Pfam" id="PF01381">
    <property type="entry name" value="HTH_3"/>
    <property type="match status" value="1"/>
</dbReference>
<dbReference type="HOGENOM" id="CLU_1729776_0_0_6"/>
<dbReference type="EMBL" id="AKKN01000003">
    <property type="protein sequence ID" value="EKT60861.1"/>
    <property type="molecule type" value="Genomic_DNA"/>
</dbReference>
<comment type="caution">
    <text evidence="2">The sequence shown here is derived from an EMBL/GenBank/DDBJ whole genome shotgun (WGS) entry which is preliminary data.</text>
</comment>
<dbReference type="InterPro" id="IPR010982">
    <property type="entry name" value="Lambda_DNA-bd_dom_sf"/>
</dbReference>
<dbReference type="AlphaFoldDB" id="K8WLN4"/>
<gene>
    <name evidence="2" type="ORF">OO7_02151</name>
</gene>
<evidence type="ECO:0000259" key="1">
    <source>
        <dbReference type="PROSITE" id="PS50943"/>
    </source>
</evidence>
<evidence type="ECO:0000313" key="2">
    <source>
        <dbReference type="EMBL" id="EKT60861.1"/>
    </source>
</evidence>
<keyword evidence="3" id="KW-1185">Reference proteome</keyword>
<dbReference type="Proteomes" id="UP000010290">
    <property type="component" value="Chromosome"/>
</dbReference>
<dbReference type="PROSITE" id="PS50943">
    <property type="entry name" value="HTH_CROC1"/>
    <property type="match status" value="1"/>
</dbReference>
<dbReference type="PATRIC" id="fig|1141660.3.peg.430"/>
<evidence type="ECO:0000313" key="3">
    <source>
        <dbReference type="Proteomes" id="UP000010290"/>
    </source>
</evidence>
<dbReference type="GO" id="GO:0003677">
    <property type="term" value="F:DNA binding"/>
    <property type="evidence" value="ECO:0007669"/>
    <property type="project" value="InterPro"/>
</dbReference>
<dbReference type="Gene3D" id="1.10.260.40">
    <property type="entry name" value="lambda repressor-like DNA-binding domains"/>
    <property type="match status" value="1"/>
</dbReference>
<accession>K8WLN4</accession>
<dbReference type="CDD" id="cd00093">
    <property type="entry name" value="HTH_XRE"/>
    <property type="match status" value="1"/>
</dbReference>